<dbReference type="Proteomes" id="UP001222958">
    <property type="component" value="Unassembled WGS sequence"/>
</dbReference>
<dbReference type="AlphaFoldDB" id="A0AAP4A8Q7"/>
<comment type="subunit">
    <text evidence="2">Homotetramer.</text>
</comment>
<dbReference type="GO" id="GO:0003697">
    <property type="term" value="F:single-stranded DNA binding"/>
    <property type="evidence" value="ECO:0007669"/>
    <property type="project" value="UniProtKB-UniRule"/>
</dbReference>
<organism evidence="5 6">
    <name type="scientific">Clostridium perfringens</name>
    <dbReference type="NCBI Taxonomy" id="1502"/>
    <lineage>
        <taxon>Bacteria</taxon>
        <taxon>Bacillati</taxon>
        <taxon>Bacillota</taxon>
        <taxon>Clostridia</taxon>
        <taxon>Eubacteriales</taxon>
        <taxon>Clostridiaceae</taxon>
        <taxon>Clostridium</taxon>
    </lineage>
</organism>
<dbReference type="PANTHER" id="PTHR10302">
    <property type="entry name" value="SINGLE-STRANDED DNA-BINDING PROTEIN"/>
    <property type="match status" value="1"/>
</dbReference>
<evidence type="ECO:0000256" key="2">
    <source>
        <dbReference type="HAMAP-Rule" id="MF_00984"/>
    </source>
</evidence>
<comment type="caution">
    <text evidence="2">Lacks conserved residue(s) required for the propagation of feature annotation.</text>
</comment>
<dbReference type="GO" id="GO:0009295">
    <property type="term" value="C:nucleoid"/>
    <property type="evidence" value="ECO:0007669"/>
    <property type="project" value="TreeGrafter"/>
</dbReference>
<dbReference type="CDD" id="cd04496">
    <property type="entry name" value="SSB_OBF"/>
    <property type="match status" value="1"/>
</dbReference>
<dbReference type="GO" id="GO:0006260">
    <property type="term" value="P:DNA replication"/>
    <property type="evidence" value="ECO:0007669"/>
    <property type="project" value="InterPro"/>
</dbReference>
<evidence type="ECO:0000313" key="6">
    <source>
        <dbReference type="Proteomes" id="UP001222958"/>
    </source>
</evidence>
<dbReference type="Pfam" id="PF00436">
    <property type="entry name" value="SSB"/>
    <property type="match status" value="1"/>
</dbReference>
<evidence type="ECO:0000313" key="5">
    <source>
        <dbReference type="EMBL" id="MDH2337313.1"/>
    </source>
</evidence>
<name>A0AAP4A8Q7_CLOPF</name>
<evidence type="ECO:0000256" key="1">
    <source>
        <dbReference type="ARBA" id="ARBA00023125"/>
    </source>
</evidence>
<dbReference type="Gene3D" id="2.40.50.140">
    <property type="entry name" value="Nucleic acid-binding proteins"/>
    <property type="match status" value="1"/>
</dbReference>
<gene>
    <name evidence="5" type="primary">ssb</name>
    <name evidence="5" type="ORF">QDQ28_14130</name>
</gene>
<dbReference type="PROSITE" id="PS50935">
    <property type="entry name" value="SSB"/>
    <property type="match status" value="1"/>
</dbReference>
<dbReference type="RefSeq" id="WP_279858275.1">
    <property type="nucleotide sequence ID" value="NZ_JARVUX010000012.1"/>
</dbReference>
<feature type="compositionally biased region" description="Low complexity" evidence="4">
    <location>
        <begin position="100"/>
        <end position="114"/>
    </location>
</feature>
<reference evidence="5" key="1">
    <citation type="submission" date="2023-04" db="EMBL/GenBank/DDBJ databases">
        <title>Epidemiological investigation of Clostridium perfringens isolated from cattle.</title>
        <authorList>
            <person name="Tian R."/>
        </authorList>
    </citation>
    <scope>NUCLEOTIDE SEQUENCE</scope>
    <source>
        <strain evidence="5">ZWCP172</strain>
    </source>
</reference>
<proteinExistence type="inferred from homology"/>
<dbReference type="HAMAP" id="MF_00984">
    <property type="entry name" value="SSB"/>
    <property type="match status" value="1"/>
</dbReference>
<accession>A0AAP4A8Q7</accession>
<dbReference type="EMBL" id="JARVUX010000012">
    <property type="protein sequence ID" value="MDH2337313.1"/>
    <property type="molecule type" value="Genomic_DNA"/>
</dbReference>
<feature type="region of interest" description="Disordered" evidence="4">
    <location>
        <begin position="99"/>
        <end position="144"/>
    </location>
</feature>
<dbReference type="InterPro" id="IPR011344">
    <property type="entry name" value="ssDNA-bd"/>
</dbReference>
<evidence type="ECO:0000256" key="3">
    <source>
        <dbReference type="RuleBase" id="RU000524"/>
    </source>
</evidence>
<evidence type="ECO:0000256" key="4">
    <source>
        <dbReference type="SAM" id="MobiDB-lite"/>
    </source>
</evidence>
<dbReference type="PANTHER" id="PTHR10302:SF27">
    <property type="entry name" value="SINGLE-STRANDED DNA-BINDING PROTEIN"/>
    <property type="match status" value="1"/>
</dbReference>
<dbReference type="SUPFAM" id="SSF50249">
    <property type="entry name" value="Nucleic acid-binding proteins"/>
    <property type="match status" value="1"/>
</dbReference>
<keyword evidence="1 2" id="KW-0238">DNA-binding</keyword>
<dbReference type="NCBIfam" id="TIGR00621">
    <property type="entry name" value="ssb"/>
    <property type="match status" value="1"/>
</dbReference>
<protein>
    <recommendedName>
        <fullName evidence="2 3">Single-stranded DNA-binding protein</fullName>
        <shortName evidence="2">SSB</shortName>
    </recommendedName>
</protein>
<comment type="caution">
    <text evidence="5">The sequence shown here is derived from an EMBL/GenBank/DDBJ whole genome shotgun (WGS) entry which is preliminary data.</text>
</comment>
<sequence length="144" mass="15503">MNKVVLVGRLVKDPELRFAAGSGTAVARFTLAVNRQFKKDEADFVSCIAFGKAGETIAQYITKGRQLAIAGNIRTGSYEAQDGTRRYTTDVVVESFDFIDSGNSSSKNNSNKNDGFGGAFATPDDSSFDGSYDMTPMDDGDIPF</sequence>
<dbReference type="InterPro" id="IPR012340">
    <property type="entry name" value="NA-bd_OB-fold"/>
</dbReference>
<dbReference type="InterPro" id="IPR000424">
    <property type="entry name" value="Primosome_PriB/ssb"/>
</dbReference>